<keyword evidence="5" id="KW-1185">Reference proteome</keyword>
<sequence length="177" mass="18653">MSLAIRPTTMEDAAAVAAVHRATAAIPGGIARRPDEITDAYIARILGEALADGVGLVAVAEGGVVIGEIHAVRIPVRLFSHVLSDLTVAVHPDWRGRGVGSALFQALFAAARAMDPAIVRVELNAGAGNAGALRLYERLGFRVEGRLERRGRFPDGTFEDDIAMGLILSPSPLRGRV</sequence>
<dbReference type="InterPro" id="IPR016181">
    <property type="entry name" value="Acyl_CoA_acyltransferase"/>
</dbReference>
<evidence type="ECO:0000313" key="4">
    <source>
        <dbReference type="EMBL" id="PLR26564.1"/>
    </source>
</evidence>
<protein>
    <submittedName>
        <fullName evidence="4">GNAT family N-acetyltransferase</fullName>
    </submittedName>
</protein>
<dbReference type="Gene3D" id="3.40.630.30">
    <property type="match status" value="1"/>
</dbReference>
<dbReference type="InterPro" id="IPR050832">
    <property type="entry name" value="Bact_Acetyltransf"/>
</dbReference>
<dbReference type="PROSITE" id="PS51186">
    <property type="entry name" value="GNAT"/>
    <property type="match status" value="1"/>
</dbReference>
<keyword evidence="2" id="KW-0012">Acyltransferase</keyword>
<feature type="domain" description="N-acetyltransferase" evidence="3">
    <location>
        <begin position="3"/>
        <end position="169"/>
    </location>
</feature>
<evidence type="ECO:0000259" key="3">
    <source>
        <dbReference type="PROSITE" id="PS51186"/>
    </source>
</evidence>
<dbReference type="SUPFAM" id="SSF55729">
    <property type="entry name" value="Acyl-CoA N-acyltransferases (Nat)"/>
    <property type="match status" value="1"/>
</dbReference>
<dbReference type="EMBL" id="PJRS01000018">
    <property type="protein sequence ID" value="PLR26564.1"/>
    <property type="molecule type" value="Genomic_DNA"/>
</dbReference>
<dbReference type="GO" id="GO:0016747">
    <property type="term" value="F:acyltransferase activity, transferring groups other than amino-acyl groups"/>
    <property type="evidence" value="ECO:0007669"/>
    <property type="project" value="InterPro"/>
</dbReference>
<reference evidence="4 5" key="1">
    <citation type="submission" date="2017-12" db="EMBL/GenBank/DDBJ databases">
        <title>The genome sequence of Caulobacter sp. 410.</title>
        <authorList>
            <person name="Gao J."/>
            <person name="Mao X."/>
            <person name="Sun J."/>
        </authorList>
    </citation>
    <scope>NUCLEOTIDE SEQUENCE [LARGE SCALE GENOMIC DNA]</scope>
    <source>
        <strain evidence="4 5">410</strain>
    </source>
</reference>
<dbReference type="RefSeq" id="WP_101717756.1">
    <property type="nucleotide sequence ID" value="NZ_PJRS01000018.1"/>
</dbReference>
<organism evidence="4 5">
    <name type="scientific">Caulobacter zeae</name>
    <dbReference type="NCBI Taxonomy" id="2055137"/>
    <lineage>
        <taxon>Bacteria</taxon>
        <taxon>Pseudomonadati</taxon>
        <taxon>Pseudomonadota</taxon>
        <taxon>Alphaproteobacteria</taxon>
        <taxon>Caulobacterales</taxon>
        <taxon>Caulobacteraceae</taxon>
        <taxon>Caulobacter</taxon>
    </lineage>
</organism>
<gene>
    <name evidence="4" type="ORF">SGCZBJ_09500</name>
</gene>
<dbReference type="Proteomes" id="UP000234479">
    <property type="component" value="Unassembled WGS sequence"/>
</dbReference>
<dbReference type="InterPro" id="IPR000182">
    <property type="entry name" value="GNAT_dom"/>
</dbReference>
<evidence type="ECO:0000313" key="5">
    <source>
        <dbReference type="Proteomes" id="UP000234479"/>
    </source>
</evidence>
<name>A0A2N5DKI2_9CAUL</name>
<dbReference type="PANTHER" id="PTHR43877">
    <property type="entry name" value="AMINOALKYLPHOSPHONATE N-ACETYLTRANSFERASE-RELATED-RELATED"/>
    <property type="match status" value="1"/>
</dbReference>
<proteinExistence type="predicted"/>
<keyword evidence="1 4" id="KW-0808">Transferase</keyword>
<accession>A0A2N5DKI2</accession>
<comment type="caution">
    <text evidence="4">The sequence shown here is derived from an EMBL/GenBank/DDBJ whole genome shotgun (WGS) entry which is preliminary data.</text>
</comment>
<evidence type="ECO:0000256" key="1">
    <source>
        <dbReference type="ARBA" id="ARBA00022679"/>
    </source>
</evidence>
<dbReference type="Pfam" id="PF00583">
    <property type="entry name" value="Acetyltransf_1"/>
    <property type="match status" value="1"/>
</dbReference>
<dbReference type="OrthoDB" id="9789603at2"/>
<evidence type="ECO:0000256" key="2">
    <source>
        <dbReference type="ARBA" id="ARBA00023315"/>
    </source>
</evidence>
<dbReference type="AlphaFoldDB" id="A0A2N5DKI2"/>